<name>A0ABS7NTF1_9NOCA</name>
<dbReference type="Proteomes" id="UP001520140">
    <property type="component" value="Unassembled WGS sequence"/>
</dbReference>
<dbReference type="Pfam" id="PF13830">
    <property type="entry name" value="DUF4192"/>
    <property type="match status" value="2"/>
</dbReference>
<evidence type="ECO:0000313" key="2">
    <source>
        <dbReference type="Proteomes" id="UP001520140"/>
    </source>
</evidence>
<dbReference type="EMBL" id="JABUKG010000009">
    <property type="protein sequence ID" value="MBY6321290.1"/>
    <property type="molecule type" value="Genomic_DNA"/>
</dbReference>
<evidence type="ECO:0000313" key="1">
    <source>
        <dbReference type="EMBL" id="MBY6321290.1"/>
    </source>
</evidence>
<reference evidence="1 2" key="1">
    <citation type="submission" date="2020-06" db="EMBL/GenBank/DDBJ databases">
        <title>Taxonomy, biology and ecology of Rhodococcus bacteria occurring in California pistachio and other woody hosts as revealed by genome sequence analyses.</title>
        <authorList>
            <person name="Gai Y."/>
            <person name="Riely B."/>
        </authorList>
    </citation>
    <scope>NUCLEOTIDE SEQUENCE [LARGE SCALE GENOMIC DNA]</scope>
    <source>
        <strain evidence="1 2">BP-284</strain>
    </source>
</reference>
<gene>
    <name evidence="1" type="ORF">HQ605_10675</name>
</gene>
<dbReference type="InterPro" id="IPR025447">
    <property type="entry name" value="DUF4192"/>
</dbReference>
<proteinExistence type="predicted"/>
<comment type="caution">
    <text evidence="1">The sequence shown here is derived from an EMBL/GenBank/DDBJ whole genome shotgun (WGS) entry which is preliminary data.</text>
</comment>
<organism evidence="1 2">
    <name type="scientific">Rhodococcoides kroppenstedtii</name>
    <dbReference type="NCBI Taxonomy" id="293050"/>
    <lineage>
        <taxon>Bacteria</taxon>
        <taxon>Bacillati</taxon>
        <taxon>Actinomycetota</taxon>
        <taxon>Actinomycetes</taxon>
        <taxon>Mycobacteriales</taxon>
        <taxon>Nocardiaceae</taxon>
        <taxon>Rhodococcoides</taxon>
    </lineage>
</organism>
<protein>
    <submittedName>
        <fullName evidence="1">DUF4192 family protein</fullName>
    </submittedName>
</protein>
<dbReference type="RefSeq" id="WP_068103847.1">
    <property type="nucleotide sequence ID" value="NZ_JABUKE010000008.1"/>
</dbReference>
<keyword evidence="2" id="KW-1185">Reference proteome</keyword>
<accession>A0ABS7NTF1</accession>
<sequence length="330" mass="34208">MTQDRITIRTAADLLAGIPALLGYVPAAGSAVVFALRTEAGTGRATVAFTARMDLGEADTAGAATITDAATRNDVDGVIVVVVADEADMHDAITTGKDFADLLDQHAAVAGLFYVPTLAAPTTALSVRTLETHPVDPTASRVAVEQIARGQRIERSRADIARRFARADHIPADDTAATNPGPVLEELAAVVYADELPDARLIARTAAIITAVPVRDAMFRLATYGTTAALEVATAVATHSRGQARVNALILAGWLAHCSGNGAVTQIAYDAADAETVATGTARSHLLDLLRRAIDAGMTPTDVRSVGLALDPDTIRALTGAHLPGAPDRD</sequence>